<feature type="region of interest" description="Disordered" evidence="1">
    <location>
        <begin position="1"/>
        <end position="253"/>
    </location>
</feature>
<proteinExistence type="predicted"/>
<feature type="compositionally biased region" description="Polar residues" evidence="1">
    <location>
        <begin position="153"/>
        <end position="167"/>
    </location>
</feature>
<sequence length="253" mass="25996">MSAPNPSNGRSSPPSSGTGSRRRSSITGQFVDLFGPGRSAGTAPTSAGPPFPSSATAAAAQAQRRRLSLSTVGLAAASPSQPSPSIFNQAAPFATTRRDSSSSTSPGPSGPASNAGSSYSPVDENPFEEGDAPIPSTPFARRMSFGARAMRDNMQQRSSTGAVTSPGSAAGRGQGFDFAENMRSRAERSSMSAASAHAAAVSAASAPKPSTPPAVHHRAKSDAAMERPKPTKRQPVKPDAFQERILKGDFYMD</sequence>
<protein>
    <submittedName>
        <fullName evidence="2">Uncharacterized protein</fullName>
    </submittedName>
</protein>
<evidence type="ECO:0000313" key="3">
    <source>
        <dbReference type="Proteomes" id="UP000799640"/>
    </source>
</evidence>
<feature type="compositionally biased region" description="Low complexity" evidence="1">
    <location>
        <begin position="53"/>
        <end position="62"/>
    </location>
</feature>
<reference evidence="2" key="1">
    <citation type="journal article" date="2020" name="Stud. Mycol.">
        <title>101 Dothideomycetes genomes: a test case for predicting lifestyles and emergence of pathogens.</title>
        <authorList>
            <person name="Haridas S."/>
            <person name="Albert R."/>
            <person name="Binder M."/>
            <person name="Bloem J."/>
            <person name="Labutti K."/>
            <person name="Salamov A."/>
            <person name="Andreopoulos B."/>
            <person name="Baker S."/>
            <person name="Barry K."/>
            <person name="Bills G."/>
            <person name="Bluhm B."/>
            <person name="Cannon C."/>
            <person name="Castanera R."/>
            <person name="Culley D."/>
            <person name="Daum C."/>
            <person name="Ezra D."/>
            <person name="Gonzalez J."/>
            <person name="Henrissat B."/>
            <person name="Kuo A."/>
            <person name="Liang C."/>
            <person name="Lipzen A."/>
            <person name="Lutzoni F."/>
            <person name="Magnuson J."/>
            <person name="Mondo S."/>
            <person name="Nolan M."/>
            <person name="Ohm R."/>
            <person name="Pangilinan J."/>
            <person name="Park H.-J."/>
            <person name="Ramirez L."/>
            <person name="Alfaro M."/>
            <person name="Sun H."/>
            <person name="Tritt A."/>
            <person name="Yoshinaga Y."/>
            <person name="Zwiers L.-H."/>
            <person name="Turgeon B."/>
            <person name="Goodwin S."/>
            <person name="Spatafora J."/>
            <person name="Crous P."/>
            <person name="Grigoriev I."/>
        </authorList>
    </citation>
    <scope>NUCLEOTIDE SEQUENCE</scope>
    <source>
        <strain evidence="2">CBS 262.69</strain>
    </source>
</reference>
<keyword evidence="3" id="KW-1185">Reference proteome</keyword>
<dbReference type="EMBL" id="ML996687">
    <property type="protein sequence ID" value="KAF2405146.1"/>
    <property type="molecule type" value="Genomic_DNA"/>
</dbReference>
<dbReference type="Proteomes" id="UP000799640">
    <property type="component" value="Unassembled WGS sequence"/>
</dbReference>
<name>A0A6G1IAK3_9PEZI</name>
<dbReference type="OrthoDB" id="5384020at2759"/>
<feature type="compositionally biased region" description="Basic and acidic residues" evidence="1">
    <location>
        <begin position="220"/>
        <end position="229"/>
    </location>
</feature>
<feature type="compositionally biased region" description="Low complexity" evidence="1">
    <location>
        <begin position="75"/>
        <end position="85"/>
    </location>
</feature>
<evidence type="ECO:0000313" key="2">
    <source>
        <dbReference type="EMBL" id="KAF2405146.1"/>
    </source>
</evidence>
<feature type="compositionally biased region" description="Low complexity" evidence="1">
    <location>
        <begin position="101"/>
        <end position="121"/>
    </location>
</feature>
<feature type="compositionally biased region" description="Low complexity" evidence="1">
    <location>
        <begin position="1"/>
        <end position="19"/>
    </location>
</feature>
<dbReference type="AlphaFoldDB" id="A0A6G1IAK3"/>
<evidence type="ECO:0000256" key="1">
    <source>
        <dbReference type="SAM" id="MobiDB-lite"/>
    </source>
</evidence>
<gene>
    <name evidence="2" type="ORF">EJ06DRAFT_545720</name>
</gene>
<accession>A0A6G1IAK3</accession>
<feature type="compositionally biased region" description="Low complexity" evidence="1">
    <location>
        <begin position="189"/>
        <end position="208"/>
    </location>
</feature>
<organism evidence="2 3">
    <name type="scientific">Trichodelitschia bisporula</name>
    <dbReference type="NCBI Taxonomy" id="703511"/>
    <lineage>
        <taxon>Eukaryota</taxon>
        <taxon>Fungi</taxon>
        <taxon>Dikarya</taxon>
        <taxon>Ascomycota</taxon>
        <taxon>Pezizomycotina</taxon>
        <taxon>Dothideomycetes</taxon>
        <taxon>Dothideomycetes incertae sedis</taxon>
        <taxon>Phaeotrichales</taxon>
        <taxon>Phaeotrichaceae</taxon>
        <taxon>Trichodelitschia</taxon>
    </lineage>
</organism>